<dbReference type="SUPFAM" id="SSF52016">
    <property type="entry name" value="LeuD/IlvD-like"/>
    <property type="match status" value="1"/>
</dbReference>
<dbReference type="PRINTS" id="PR00415">
    <property type="entry name" value="ACONITASE"/>
</dbReference>
<accession>A0A1V9EAM6</accession>
<dbReference type="InterPro" id="IPR015928">
    <property type="entry name" value="Aconitase/3IPM_dehydase_swvl"/>
</dbReference>
<comment type="catalytic activity">
    <reaction evidence="12">
        <text>citrate = D-threo-isocitrate</text>
        <dbReference type="Rhea" id="RHEA:10336"/>
        <dbReference type="ChEBI" id="CHEBI:15562"/>
        <dbReference type="ChEBI" id="CHEBI:16947"/>
        <dbReference type="EC" id="4.2.1.3"/>
    </reaction>
</comment>
<dbReference type="FunFam" id="3.30.499.10:FF:000003">
    <property type="entry name" value="Aconitate hydratase, mitochondrial"/>
    <property type="match status" value="1"/>
</dbReference>
<dbReference type="InterPro" id="IPR006248">
    <property type="entry name" value="Aconitase_mito-like"/>
</dbReference>
<dbReference type="Gene3D" id="3.30.499.10">
    <property type="entry name" value="Aconitase, domain 3"/>
    <property type="match status" value="2"/>
</dbReference>
<dbReference type="PROSITE" id="PS00450">
    <property type="entry name" value="ACONITASE_1"/>
    <property type="match status" value="1"/>
</dbReference>
<evidence type="ECO:0000256" key="5">
    <source>
        <dbReference type="ARBA" id="ARBA00019378"/>
    </source>
</evidence>
<evidence type="ECO:0000256" key="1">
    <source>
        <dbReference type="ARBA" id="ARBA00001966"/>
    </source>
</evidence>
<dbReference type="Proteomes" id="UP000192610">
    <property type="component" value="Unassembled WGS sequence"/>
</dbReference>
<keyword evidence="9" id="KW-0408">Iron</keyword>
<dbReference type="CDD" id="cd01584">
    <property type="entry name" value="AcnA_Mitochondrial"/>
    <property type="match status" value="1"/>
</dbReference>
<keyword evidence="8" id="KW-0809">Transit peptide</keyword>
<evidence type="ECO:0000256" key="13">
    <source>
        <dbReference type="ARBA" id="ARBA00029682"/>
    </source>
</evidence>
<evidence type="ECO:0000256" key="12">
    <source>
        <dbReference type="ARBA" id="ARBA00023501"/>
    </source>
</evidence>
<keyword evidence="10" id="KW-0411">Iron-sulfur</keyword>
<dbReference type="EC" id="4.2.1.3" evidence="4"/>
<evidence type="ECO:0000256" key="8">
    <source>
        <dbReference type="ARBA" id="ARBA00022946"/>
    </source>
</evidence>
<evidence type="ECO:0000256" key="2">
    <source>
        <dbReference type="ARBA" id="ARBA00004717"/>
    </source>
</evidence>
<dbReference type="Pfam" id="PF00694">
    <property type="entry name" value="Aconitase_C"/>
    <property type="match status" value="1"/>
</dbReference>
<dbReference type="EMBL" id="LVXG01000056">
    <property type="protein sequence ID" value="OQP43139.1"/>
    <property type="molecule type" value="Genomic_DNA"/>
</dbReference>
<comment type="caution">
    <text evidence="18">The sequence shown here is derived from an EMBL/GenBank/DDBJ whole genome shotgun (WGS) entry which is preliminary data.</text>
</comment>
<dbReference type="GO" id="GO:0003994">
    <property type="term" value="F:aconitate hydratase activity"/>
    <property type="evidence" value="ECO:0007669"/>
    <property type="project" value="UniProtKB-EC"/>
</dbReference>
<dbReference type="PANTHER" id="PTHR43160">
    <property type="entry name" value="ACONITATE HYDRATASE B"/>
    <property type="match status" value="1"/>
</dbReference>
<dbReference type="FunFam" id="3.20.19.10:FF:000002">
    <property type="entry name" value="Aconitate hydratase, mitochondrial"/>
    <property type="match status" value="1"/>
</dbReference>
<dbReference type="InterPro" id="IPR015932">
    <property type="entry name" value="Aconitase_dom2"/>
</dbReference>
<evidence type="ECO:0000313" key="18">
    <source>
        <dbReference type="EMBL" id="OQP43139.1"/>
    </source>
</evidence>
<keyword evidence="7" id="KW-0479">Metal-binding</keyword>
<dbReference type="UniPathway" id="UPA00223">
    <property type="reaction ID" value="UER00718"/>
</dbReference>
<dbReference type="InterPro" id="IPR015931">
    <property type="entry name" value="Acnase/IPM_dHydase_lsu_aba_1/3"/>
</dbReference>
<keyword evidence="6" id="KW-0816">Tricarboxylic acid cycle</keyword>
<dbReference type="OrthoDB" id="9764318at2"/>
<dbReference type="NCBIfam" id="NF005558">
    <property type="entry name" value="PRK07229.1"/>
    <property type="match status" value="1"/>
</dbReference>
<dbReference type="GO" id="GO:0046872">
    <property type="term" value="F:metal ion binding"/>
    <property type="evidence" value="ECO:0007669"/>
    <property type="project" value="UniProtKB-KW"/>
</dbReference>
<dbReference type="PANTHER" id="PTHR43160:SF3">
    <property type="entry name" value="ACONITATE HYDRATASE, MITOCHONDRIAL"/>
    <property type="match status" value="1"/>
</dbReference>
<keyword evidence="19" id="KW-1185">Reference proteome</keyword>
<evidence type="ECO:0000259" key="17">
    <source>
        <dbReference type="Pfam" id="PF00694"/>
    </source>
</evidence>
<dbReference type="PROSITE" id="PS01244">
    <property type="entry name" value="ACONITASE_2"/>
    <property type="match status" value="1"/>
</dbReference>
<dbReference type="Pfam" id="PF00330">
    <property type="entry name" value="Aconitase"/>
    <property type="match status" value="1"/>
</dbReference>
<sequence>MVFDLDLIKKVYAGMPEKVAEARKLVGRPLTLAEKILYSHLFLPTEKAHERGVDYVDFTPDRVAMQDATAQMALLQFMTCGRAKVAVPSTVHCDHLIQAKTGAQEDLKTANEVNKEVYEFLASISNKYGIGFWKPGAGIIHQVVLENYAFPGGMMIGTDSHTPNAGGLGMIAIGVGGADAVDVMAGLPWELKMPKLIGVKLTGKMSGWTSSKDVILKVAGILTVKGGTGAIVEYFGEGADSLSATGKATICNMGAEIGATCSLFAYDEKMAAYLTATGREEVAVAATQIKEYLRPDEEVYADPAKYYDQLIEINLDELEPYVNGPFTPDLAWPISKFAEAVKANDWPARLEVALIGSCTNSSYEDISRSASLAKQAVDKKLKAKAEFTITPGSEVVRFTIEKDGFLDTFYKIGGIVLANACGPCIGQWARHIDDPKRKNSIITSFNRNFAKRNDGLASTHAFVASPEIVTAFAIAGDLTFNPLKDKLKNEEGKEVMLDEPTGVELPPRGFSVEDAGYAAPAADGSGVVVKVAGDSQRLQLLEPFAAWEGTDLKGLKLLIKAKGKCTTDHISMAGPWLKFRGHLDNISNNMLIGAVNFFNDETDKVKNQLTGEYGAVPATQRAYKAKGIGSVVVGDENYGEGSSREHAAMEPRHLGVRAIVVRSFARIHETNLKKQGMLALTFANKEDYDKVQEDDSIDFVGLGSFAPGKPLTMVLNHKDGSKDEVTLNHTYNKQQIEWFKAGGALNVIRSQFAKG</sequence>
<keyword evidence="11" id="KW-0456">Lyase</keyword>
<dbReference type="InterPro" id="IPR000573">
    <property type="entry name" value="AconitaseA/IPMdHydase_ssu_swvl"/>
</dbReference>
<feature type="domain" description="Aconitase/3-isopropylmalate dehydratase large subunit alpha/beta/alpha" evidence="16">
    <location>
        <begin position="34"/>
        <end position="476"/>
    </location>
</feature>
<dbReference type="AlphaFoldDB" id="A0A1V9EAM6"/>
<evidence type="ECO:0000256" key="9">
    <source>
        <dbReference type="ARBA" id="ARBA00023004"/>
    </source>
</evidence>
<dbReference type="SUPFAM" id="SSF53732">
    <property type="entry name" value="Aconitase iron-sulfur domain"/>
    <property type="match status" value="1"/>
</dbReference>
<comment type="pathway">
    <text evidence="2">Carbohydrate metabolism; tricarboxylic acid cycle; isocitrate from oxaloacetate: step 2/2.</text>
</comment>
<dbReference type="Gene3D" id="3.20.19.10">
    <property type="entry name" value="Aconitase, domain 4"/>
    <property type="match status" value="1"/>
</dbReference>
<dbReference type="InterPro" id="IPR036008">
    <property type="entry name" value="Aconitase_4Fe-4S_dom"/>
</dbReference>
<proteinExistence type="inferred from homology"/>
<reference evidence="19" key="1">
    <citation type="submission" date="2016-04" db="EMBL/GenBank/DDBJ databases">
        <authorList>
            <person name="Chen L."/>
            <person name="Zhuang W."/>
            <person name="Wang G."/>
        </authorList>
    </citation>
    <scope>NUCLEOTIDE SEQUENCE [LARGE SCALE GENOMIC DNA]</scope>
    <source>
        <strain evidence="19">17621</strain>
    </source>
</reference>
<feature type="domain" description="Aconitase A/isopropylmalate dehydratase small subunit swivel" evidence="17">
    <location>
        <begin position="557"/>
        <end position="684"/>
    </location>
</feature>
<evidence type="ECO:0000256" key="10">
    <source>
        <dbReference type="ARBA" id="ARBA00023014"/>
    </source>
</evidence>
<evidence type="ECO:0000256" key="3">
    <source>
        <dbReference type="ARBA" id="ARBA00007185"/>
    </source>
</evidence>
<evidence type="ECO:0000256" key="6">
    <source>
        <dbReference type="ARBA" id="ARBA00022532"/>
    </source>
</evidence>
<dbReference type="GO" id="GO:0006099">
    <property type="term" value="P:tricarboxylic acid cycle"/>
    <property type="evidence" value="ECO:0007669"/>
    <property type="project" value="UniProtKB-UniPathway"/>
</dbReference>
<dbReference type="GO" id="GO:0051539">
    <property type="term" value="F:4 iron, 4 sulfur cluster binding"/>
    <property type="evidence" value="ECO:0007669"/>
    <property type="project" value="InterPro"/>
</dbReference>
<dbReference type="InterPro" id="IPR050926">
    <property type="entry name" value="Aconitase/IPM_isomerase"/>
</dbReference>
<evidence type="ECO:0000259" key="16">
    <source>
        <dbReference type="Pfam" id="PF00330"/>
    </source>
</evidence>
<dbReference type="GO" id="GO:0005829">
    <property type="term" value="C:cytosol"/>
    <property type="evidence" value="ECO:0007669"/>
    <property type="project" value="TreeGrafter"/>
</dbReference>
<evidence type="ECO:0000256" key="7">
    <source>
        <dbReference type="ARBA" id="ARBA00022723"/>
    </source>
</evidence>
<comment type="similarity">
    <text evidence="3">Belongs to the aconitase/IPM isomerase family.</text>
</comment>
<dbReference type="InterPro" id="IPR018136">
    <property type="entry name" value="Aconitase_4Fe-4S_BS"/>
</dbReference>
<evidence type="ECO:0000313" key="19">
    <source>
        <dbReference type="Proteomes" id="UP000192610"/>
    </source>
</evidence>
<dbReference type="RefSeq" id="WP_081203553.1">
    <property type="nucleotide sequence ID" value="NZ_FOCZ01000005.1"/>
</dbReference>
<name>A0A1V9EAM6_9BACT</name>
<dbReference type="STRING" id="354355.SAMN05660816_03361"/>
<evidence type="ECO:0000256" key="15">
    <source>
        <dbReference type="ARBA" id="ARBA00031977"/>
    </source>
</evidence>
<dbReference type="FunFam" id="3.40.1060.10:FF:000001">
    <property type="entry name" value="Aconitate hydratase, mitochondrial"/>
    <property type="match status" value="1"/>
</dbReference>
<dbReference type="NCBIfam" id="TIGR01340">
    <property type="entry name" value="aconitase_mito"/>
    <property type="match status" value="1"/>
</dbReference>
<gene>
    <name evidence="18" type="ORF">A4H97_13460</name>
</gene>
<organism evidence="18 19">
    <name type="scientific">Niastella yeongjuensis</name>
    <dbReference type="NCBI Taxonomy" id="354355"/>
    <lineage>
        <taxon>Bacteria</taxon>
        <taxon>Pseudomonadati</taxon>
        <taxon>Bacteroidota</taxon>
        <taxon>Chitinophagia</taxon>
        <taxon>Chitinophagales</taxon>
        <taxon>Chitinophagaceae</taxon>
        <taxon>Niastella</taxon>
    </lineage>
</organism>
<dbReference type="Gene3D" id="3.40.1060.10">
    <property type="entry name" value="Aconitase, Domain 2"/>
    <property type="match status" value="1"/>
</dbReference>
<dbReference type="InterPro" id="IPR001030">
    <property type="entry name" value="Acoase/IPM_deHydtase_lsu_aba"/>
</dbReference>
<dbReference type="FunFam" id="3.30.499.10:FF:000004">
    <property type="entry name" value="Aconitate hydratase, mitochondrial"/>
    <property type="match status" value="1"/>
</dbReference>
<evidence type="ECO:0000256" key="14">
    <source>
        <dbReference type="ARBA" id="ARBA00031081"/>
    </source>
</evidence>
<evidence type="ECO:0000256" key="4">
    <source>
        <dbReference type="ARBA" id="ARBA00012926"/>
    </source>
</evidence>
<protein>
    <recommendedName>
        <fullName evidence="5">Aconitate hydratase A</fullName>
        <ecNumber evidence="4">4.2.1.3</ecNumber>
    </recommendedName>
    <alternativeName>
        <fullName evidence="13">Citrate hydro-lyase</fullName>
    </alternativeName>
    <alternativeName>
        <fullName evidence="15">Iron-responsive protein-like</fullName>
    </alternativeName>
    <alternativeName>
        <fullName evidence="14">RNA-binding protein</fullName>
    </alternativeName>
</protein>
<comment type="cofactor">
    <cofactor evidence="1">
        <name>[4Fe-4S] cluster</name>
        <dbReference type="ChEBI" id="CHEBI:49883"/>
    </cofactor>
</comment>
<evidence type="ECO:0000256" key="11">
    <source>
        <dbReference type="ARBA" id="ARBA00023239"/>
    </source>
</evidence>